<dbReference type="InterPro" id="IPR036638">
    <property type="entry name" value="HLH_DNA-bd_sf"/>
</dbReference>
<feature type="region of interest" description="Disordered" evidence="1">
    <location>
        <begin position="664"/>
        <end position="767"/>
    </location>
</feature>
<dbReference type="PROSITE" id="PS50888">
    <property type="entry name" value="BHLH"/>
    <property type="match status" value="1"/>
</dbReference>
<feature type="region of interest" description="Disordered" evidence="1">
    <location>
        <begin position="33"/>
        <end position="68"/>
    </location>
</feature>
<feature type="region of interest" description="Disordered" evidence="1">
    <location>
        <begin position="537"/>
        <end position="585"/>
    </location>
</feature>
<feature type="region of interest" description="Disordered" evidence="1">
    <location>
        <begin position="260"/>
        <end position="306"/>
    </location>
</feature>
<dbReference type="EnsemblMetazoa" id="ASTEI06243-RA">
    <property type="protein sequence ID" value="ASTEI06243-PA"/>
    <property type="gene ID" value="ASTEI06243"/>
</dbReference>
<evidence type="ECO:0000313" key="3">
    <source>
        <dbReference type="Proteomes" id="UP000076408"/>
    </source>
</evidence>
<feature type="compositionally biased region" description="Polar residues" evidence="1">
    <location>
        <begin position="923"/>
        <end position="941"/>
    </location>
</feature>
<feature type="compositionally biased region" description="Low complexity" evidence="1">
    <location>
        <begin position="1000"/>
        <end position="1014"/>
    </location>
</feature>
<dbReference type="GO" id="GO:0046983">
    <property type="term" value="F:protein dimerization activity"/>
    <property type="evidence" value="ECO:0007669"/>
    <property type="project" value="InterPro"/>
</dbReference>
<dbReference type="InterPro" id="IPR050433">
    <property type="entry name" value="Myc_transcription_factors"/>
</dbReference>
<feature type="compositionally biased region" description="Low complexity" evidence="1">
    <location>
        <begin position="547"/>
        <end position="576"/>
    </location>
</feature>
<keyword evidence="3" id="KW-1185">Reference proteome</keyword>
<dbReference type="AlphaFoldDB" id="A0A182YCQ7"/>
<feature type="compositionally biased region" description="Polar residues" evidence="1">
    <location>
        <begin position="968"/>
        <end position="981"/>
    </location>
</feature>
<dbReference type="OMA" id="ECHQATH"/>
<dbReference type="CDD" id="cd11400">
    <property type="entry name" value="bHLHzip_Myc"/>
    <property type="match status" value="1"/>
</dbReference>
<dbReference type="Proteomes" id="UP000076408">
    <property type="component" value="Unassembled WGS sequence"/>
</dbReference>
<reference evidence="2" key="2">
    <citation type="submission" date="2020-05" db="UniProtKB">
        <authorList>
            <consortium name="EnsemblMetazoa"/>
        </authorList>
    </citation>
    <scope>IDENTIFICATION</scope>
    <source>
        <strain evidence="2">Indian</strain>
    </source>
</reference>
<dbReference type="VEuPathDB" id="VectorBase:ASTE011638"/>
<feature type="compositionally biased region" description="Basic residues" evidence="1">
    <location>
        <begin position="486"/>
        <end position="501"/>
    </location>
</feature>
<accession>A0A182YCQ7</accession>
<protein>
    <submittedName>
        <fullName evidence="2">Uncharacterized protein</fullName>
    </submittedName>
</protein>
<feature type="compositionally biased region" description="Basic residues" evidence="1">
    <location>
        <begin position="1036"/>
        <end position="1045"/>
    </location>
</feature>
<feature type="region of interest" description="Disordered" evidence="1">
    <location>
        <begin position="893"/>
        <end position="1058"/>
    </location>
</feature>
<feature type="compositionally biased region" description="Polar residues" evidence="1">
    <location>
        <begin position="260"/>
        <end position="275"/>
    </location>
</feature>
<sequence>MASNQQHWELMTSTSEFSLLELEPKGDLDHLMDFATDSTVSSGGDVGRSAEGEVTGSSSSGSAGDGTGSSVLGGASSIAMSFGVDGSSANVSSLLSGSASSSSSSPYDTLMLADQKPQIRHDCMWAGVCADQSHPEKHSGGCGGCARQNLQQQQTSLGSSAGSLVLVPSKDIPKIVPGAGEQPAEMVVGGSIVKSGPAGSVLANRVSTVSNASTSCAPVLVKPLSNPASLLTPFKATQSAARIPAGSSLLIKRQQQQLSTAMLAQNSRQSQLTPPTSSPSSSSDSGVSSGEGSEVGEQNLRMVRVPHLPRGSFLAAREQEARSIAAQNHARPDTPLSLDDDPLEFKHNLDLVATCTIGSNQQSLLHTASSLSPAASSSSSSSPSSSTNSTTAIPTTATSAISGTAAMSGVESRTGALYGRLGGNCSCGGISNSNNISSIGHTTQCYVNYLQDTSSVDDVRIKQLREQLLLLDDPYAVLPNHHHYYHHPHHHYNGHHHHPHQLRPDSPDSQLEQLLIDLREIEGSSCLLDDQHKTSTASLSIGMNDGSPLSSVSSSLHHQQQHQQQQQHHQQHQQQQRSPLSLAPCGGELSGGAHATCSKECCWSSLELSHHLASPSTERRRRLQFAHRRRSITVRGWMSDDDEDEEDDLLKQLEEEDDFFEKHFEQSNGGNVVAVGNAATRGYTNSSSWEDEEEEDEEEEEEEDEEESGEDEEDKDEQEEDVDEEDEEEEMDDANEESMYGDGSSRSRSRSRTRTSRHRYHSQYNHHRRVARSYRPYDVEVYNSNGKHQKKQSTNNVLSAGGVNTIIAGSGASLKSSMLGSKISSTSCNGNGNLNNSTVTSAVQQPTGGSGANSYQATHFGDHSYTRPKGGYNMNELGVQTPSDSDEEIDVVSVGDKNLPTNPTERDMRHMQSEVASKIRTAASRNTGNGSHPYGTGSSHYQRQHHLADGQRLHHHHHSLGGIYPTPAGSTTISGANTPLPTRSGGASVASSPPPAPCTSTGLLRSSSSSSGTSSRKRAIGGGGSSSSKRSSNASKRMRLAHSKRGGSGGSGGGDSSNQALAEELDTVEKRNLHNNLERQRRIGLKNLFEELKRQIPTLRDKDRAPKVNILREAAALCTRLIQEAEQVNELRQQQMKLYERVRYLRASIHSQHRHGTD</sequence>
<feature type="compositionally biased region" description="Basic residues" evidence="1">
    <location>
        <begin position="747"/>
        <end position="767"/>
    </location>
</feature>
<feature type="compositionally biased region" description="Low complexity" evidence="1">
    <location>
        <begin position="52"/>
        <end position="62"/>
    </location>
</feature>
<dbReference type="PANTHER" id="PTHR45851">
    <property type="entry name" value="MYC PROTO-ONCOGENE"/>
    <property type="match status" value="1"/>
</dbReference>
<dbReference type="Pfam" id="PF00010">
    <property type="entry name" value="HLH"/>
    <property type="match status" value="1"/>
</dbReference>
<feature type="region of interest" description="Disordered" evidence="1">
    <location>
        <begin position="486"/>
        <end position="507"/>
    </location>
</feature>
<feature type="compositionally biased region" description="Low complexity" evidence="1">
    <location>
        <begin position="1026"/>
        <end position="1035"/>
    </location>
</feature>
<feature type="compositionally biased region" description="Gly residues" evidence="1">
    <location>
        <begin position="1046"/>
        <end position="1055"/>
    </location>
</feature>
<organism evidence="2 3">
    <name type="scientific">Anopheles stephensi</name>
    <name type="common">Indo-Pakistan malaria mosquito</name>
    <dbReference type="NCBI Taxonomy" id="30069"/>
    <lineage>
        <taxon>Eukaryota</taxon>
        <taxon>Metazoa</taxon>
        <taxon>Ecdysozoa</taxon>
        <taxon>Arthropoda</taxon>
        <taxon>Hexapoda</taxon>
        <taxon>Insecta</taxon>
        <taxon>Pterygota</taxon>
        <taxon>Neoptera</taxon>
        <taxon>Endopterygota</taxon>
        <taxon>Diptera</taxon>
        <taxon>Nematocera</taxon>
        <taxon>Culicoidea</taxon>
        <taxon>Culicidae</taxon>
        <taxon>Anophelinae</taxon>
        <taxon>Anopheles</taxon>
    </lineage>
</organism>
<evidence type="ECO:0000256" key="1">
    <source>
        <dbReference type="SAM" id="MobiDB-lite"/>
    </source>
</evidence>
<dbReference type="SMART" id="SM00353">
    <property type="entry name" value="HLH"/>
    <property type="match status" value="1"/>
</dbReference>
<dbReference type="VEuPathDB" id="VectorBase:ASTEI20_042506"/>
<name>A0A182YCQ7_ANOST</name>
<dbReference type="STRING" id="30069.A0A182YCQ7"/>
<dbReference type="Gene3D" id="4.10.280.10">
    <property type="entry name" value="Helix-loop-helix DNA-binding domain"/>
    <property type="match status" value="1"/>
</dbReference>
<feature type="region of interest" description="Disordered" evidence="1">
    <location>
        <begin position="368"/>
        <end position="395"/>
    </location>
</feature>
<dbReference type="VEuPathDB" id="VectorBase:ASTE011639"/>
<dbReference type="InterPro" id="IPR011598">
    <property type="entry name" value="bHLH_dom"/>
</dbReference>
<feature type="region of interest" description="Disordered" evidence="1">
    <location>
        <begin position="318"/>
        <end position="341"/>
    </location>
</feature>
<evidence type="ECO:0000313" key="2">
    <source>
        <dbReference type="EnsemblMetazoa" id="ASTEI06243-PA"/>
    </source>
</evidence>
<feature type="compositionally biased region" description="Low complexity" evidence="1">
    <location>
        <begin position="278"/>
        <end position="297"/>
    </location>
</feature>
<dbReference type="SUPFAM" id="SSF47459">
    <property type="entry name" value="HLH, helix-loop-helix DNA-binding domain"/>
    <property type="match status" value="1"/>
</dbReference>
<dbReference type="VEuPathDB" id="VectorBase:ASTEI06243"/>
<feature type="compositionally biased region" description="Acidic residues" evidence="1">
    <location>
        <begin position="689"/>
        <end position="736"/>
    </location>
</feature>
<feature type="compositionally biased region" description="Low complexity" evidence="1">
    <location>
        <begin position="668"/>
        <end position="679"/>
    </location>
</feature>
<proteinExistence type="predicted"/>
<reference evidence="3" key="1">
    <citation type="journal article" date="2014" name="Genome Biol.">
        <title>Genome analysis of a major urban malaria vector mosquito, Anopheles stephensi.</title>
        <authorList>
            <person name="Jiang X."/>
            <person name="Peery A."/>
            <person name="Hall A.B."/>
            <person name="Sharma A."/>
            <person name="Chen X.G."/>
            <person name="Waterhouse R.M."/>
            <person name="Komissarov A."/>
            <person name="Riehle M.M."/>
            <person name="Shouche Y."/>
            <person name="Sharakhova M.V."/>
            <person name="Lawson D."/>
            <person name="Pakpour N."/>
            <person name="Arensburger P."/>
            <person name="Davidson V.L."/>
            <person name="Eiglmeier K."/>
            <person name="Emrich S."/>
            <person name="George P."/>
            <person name="Kennedy R.C."/>
            <person name="Mane S.P."/>
            <person name="Maslen G."/>
            <person name="Oringanje C."/>
            <person name="Qi Y."/>
            <person name="Settlage R."/>
            <person name="Tojo M."/>
            <person name="Tubio J.M."/>
            <person name="Unger M.F."/>
            <person name="Wang B."/>
            <person name="Vernick K.D."/>
            <person name="Ribeiro J.M."/>
            <person name="James A.A."/>
            <person name="Michel K."/>
            <person name="Riehle M.A."/>
            <person name="Luckhart S."/>
            <person name="Sharakhov I.V."/>
            <person name="Tu Z."/>
        </authorList>
    </citation>
    <scope>NUCLEOTIDE SEQUENCE [LARGE SCALE GENOMIC DNA]</scope>
    <source>
        <strain evidence="3">Indian</strain>
    </source>
</reference>